<sequence>MPQTPLRFSSRLAFGCERSLHVLARATWFPLDVGSPF</sequence>
<dbReference type="EMBL" id="GBRH01271546">
    <property type="protein sequence ID" value="JAD26349.1"/>
    <property type="molecule type" value="Transcribed_RNA"/>
</dbReference>
<reference evidence="1" key="2">
    <citation type="journal article" date="2015" name="Data Brief">
        <title>Shoot transcriptome of the giant reed, Arundo donax.</title>
        <authorList>
            <person name="Barrero R.A."/>
            <person name="Guerrero F.D."/>
            <person name="Moolhuijzen P."/>
            <person name="Goolsby J.A."/>
            <person name="Tidwell J."/>
            <person name="Bellgard S.E."/>
            <person name="Bellgard M.I."/>
        </authorList>
    </citation>
    <scope>NUCLEOTIDE SEQUENCE</scope>
    <source>
        <tissue evidence="1">Shoot tissue taken approximately 20 cm above the soil surface</tissue>
    </source>
</reference>
<protein>
    <submittedName>
        <fullName evidence="1">Uncharacterized protein</fullName>
    </submittedName>
</protein>
<organism evidence="1">
    <name type="scientific">Arundo donax</name>
    <name type="common">Giant reed</name>
    <name type="synonym">Donax arundinaceus</name>
    <dbReference type="NCBI Taxonomy" id="35708"/>
    <lineage>
        <taxon>Eukaryota</taxon>
        <taxon>Viridiplantae</taxon>
        <taxon>Streptophyta</taxon>
        <taxon>Embryophyta</taxon>
        <taxon>Tracheophyta</taxon>
        <taxon>Spermatophyta</taxon>
        <taxon>Magnoliopsida</taxon>
        <taxon>Liliopsida</taxon>
        <taxon>Poales</taxon>
        <taxon>Poaceae</taxon>
        <taxon>PACMAD clade</taxon>
        <taxon>Arundinoideae</taxon>
        <taxon>Arundineae</taxon>
        <taxon>Arundo</taxon>
    </lineage>
</organism>
<name>A0A0A8YIM7_ARUDO</name>
<accession>A0A0A8YIM7</accession>
<dbReference type="AlphaFoldDB" id="A0A0A8YIM7"/>
<reference evidence="1" key="1">
    <citation type="submission" date="2014-09" db="EMBL/GenBank/DDBJ databases">
        <authorList>
            <person name="Magalhaes I.L.F."/>
            <person name="Oliveira U."/>
            <person name="Santos F.R."/>
            <person name="Vidigal T.H.D.A."/>
            <person name="Brescovit A.D."/>
            <person name="Santos A.J."/>
        </authorList>
    </citation>
    <scope>NUCLEOTIDE SEQUENCE</scope>
    <source>
        <tissue evidence="1">Shoot tissue taken approximately 20 cm above the soil surface</tissue>
    </source>
</reference>
<proteinExistence type="predicted"/>
<evidence type="ECO:0000313" key="1">
    <source>
        <dbReference type="EMBL" id="JAD26349.1"/>
    </source>
</evidence>